<keyword evidence="2" id="KW-1185">Reference proteome</keyword>
<dbReference type="Proteomes" id="UP000242519">
    <property type="component" value="Unassembled WGS sequence"/>
</dbReference>
<name>A0A218Z4C6_9HELO</name>
<comment type="caution">
    <text evidence="1">The sequence shown here is derived from an EMBL/GenBank/DDBJ whole genome shotgun (WGS) entry which is preliminary data.</text>
</comment>
<protein>
    <recommendedName>
        <fullName evidence="3">Ubiquitin fusion degradation protein</fullName>
    </recommendedName>
</protein>
<evidence type="ECO:0000313" key="1">
    <source>
        <dbReference type="EMBL" id="OWP02877.1"/>
    </source>
</evidence>
<dbReference type="STRING" id="503106.A0A218Z4C6"/>
<evidence type="ECO:0008006" key="3">
    <source>
        <dbReference type="Google" id="ProtNLM"/>
    </source>
</evidence>
<accession>A0A218Z4C6</accession>
<evidence type="ECO:0000313" key="2">
    <source>
        <dbReference type="Proteomes" id="UP000242519"/>
    </source>
</evidence>
<reference evidence="1 2" key="1">
    <citation type="submission" date="2017-04" db="EMBL/GenBank/DDBJ databases">
        <title>Draft genome sequence of Marssonina coronaria NL1: causal agent of apple blotch.</title>
        <authorList>
            <person name="Cheng Q."/>
        </authorList>
    </citation>
    <scope>NUCLEOTIDE SEQUENCE [LARGE SCALE GENOMIC DNA]</scope>
    <source>
        <strain evidence="1 2">NL1</strain>
    </source>
</reference>
<organism evidence="1 2">
    <name type="scientific">Diplocarpon coronariae</name>
    <dbReference type="NCBI Taxonomy" id="2795749"/>
    <lineage>
        <taxon>Eukaryota</taxon>
        <taxon>Fungi</taxon>
        <taxon>Dikarya</taxon>
        <taxon>Ascomycota</taxon>
        <taxon>Pezizomycotina</taxon>
        <taxon>Leotiomycetes</taxon>
        <taxon>Helotiales</taxon>
        <taxon>Drepanopezizaceae</taxon>
        <taxon>Diplocarpon</taxon>
    </lineage>
</organism>
<proteinExistence type="predicted"/>
<dbReference type="EMBL" id="MZNU01000204">
    <property type="protein sequence ID" value="OWP02877.1"/>
    <property type="molecule type" value="Genomic_DNA"/>
</dbReference>
<dbReference type="OrthoDB" id="5345494at2759"/>
<sequence length="446" mass="49454">MDSGLEIASKDTSLPVSLLQLLSNTLVLDQTTPYLPLPALFALEATAKSFRSLIRETPRVFRYLDLTKIKTAQFEIQAIYHGGEVWRNVQLDENVTEDDFYGGPLQGIFNILRRRDILQNIQTLILDGLPVTSDMLSEIILQPSFNVRILSIREVQNLNERKLQQALIYAVRPSRPADPKLHALYIFGARDTPPIPRFPRAGPADIWAADGGVFSTPGAQIGAQWNQKSGDILANELACGADRWYQAGGKVLTKTPSLGWANTVSSCHGFISFDAVVCNGPRHSPGTSDSKQHTPWYRSEGAHLSSRVATHSISGCSSCGKAPEGIAKFNYSSPNRFPLLAPPPLHNLTAKAAKAPFSLFEDKLLLRCMECLRDRFCESCHRWWCEDCYQVPETISGPSRFLENADVIARSDQKLKDSSNFFCDENDTDASAAGSNSKLLRMRPQL</sequence>
<dbReference type="InParanoid" id="A0A218Z4C6"/>
<gene>
    <name evidence="1" type="ORF">B2J93_3457</name>
</gene>
<dbReference type="AlphaFoldDB" id="A0A218Z4C6"/>